<evidence type="ECO:0000313" key="3">
    <source>
        <dbReference type="EMBL" id="SEC74985.1"/>
    </source>
</evidence>
<dbReference type="SUPFAM" id="SSF52096">
    <property type="entry name" value="ClpP/crotonase"/>
    <property type="match status" value="1"/>
</dbReference>
<dbReference type="EMBL" id="FNTI01000001">
    <property type="protein sequence ID" value="SEC74985.1"/>
    <property type="molecule type" value="Genomic_DNA"/>
</dbReference>
<evidence type="ECO:0000256" key="2">
    <source>
        <dbReference type="RuleBase" id="RU003707"/>
    </source>
</evidence>
<dbReference type="InterPro" id="IPR018376">
    <property type="entry name" value="Enoyl-CoA_hyd/isom_CS"/>
</dbReference>
<dbReference type="RefSeq" id="WP_074831160.1">
    <property type="nucleotide sequence ID" value="NZ_FNTI01000001.1"/>
</dbReference>
<dbReference type="OrthoDB" id="9781757at2"/>
<evidence type="ECO:0000256" key="1">
    <source>
        <dbReference type="ARBA" id="ARBA00005254"/>
    </source>
</evidence>
<dbReference type="Gene3D" id="1.10.12.10">
    <property type="entry name" value="Lyase 2-enoyl-coa Hydratase, Chain A, domain 2"/>
    <property type="match status" value="1"/>
</dbReference>
<protein>
    <submittedName>
        <fullName evidence="3">Enoyl-CoA hydratase</fullName>
    </submittedName>
</protein>
<dbReference type="Proteomes" id="UP000183208">
    <property type="component" value="Unassembled WGS sequence"/>
</dbReference>
<dbReference type="PANTHER" id="PTHR43459:SF1">
    <property type="entry name" value="EG:BACN32G11.4 PROTEIN"/>
    <property type="match status" value="1"/>
</dbReference>
<dbReference type="GO" id="GO:0003824">
    <property type="term" value="F:catalytic activity"/>
    <property type="evidence" value="ECO:0007669"/>
    <property type="project" value="InterPro"/>
</dbReference>
<sequence>MAAQDNKTDAVTVERHDDVALVRLNRPRSRNALGPDIKAGLEAAIPTLMDDSAVRCLVITGSEEAFCAGGDINNMNDRGAPSVRARMYQTYAWSQRILTGEKPVVAAVNGAAAGAGFSLALLCDIAIVADNAYFRAAFPGLGAVPDLGLALTLPRSIGSARAKDILLTNRRIEAAEAVAIGIAKRVVPAAALLADAMQLASELAAGPATSFGLTKMLLNNAYGPINDFFATEAMAQAVAFGSKEFAEGVNAFHAKRKPDFRNNR</sequence>
<dbReference type="AlphaFoldDB" id="A0A1M6W1E8"/>
<comment type="similarity">
    <text evidence="1 2">Belongs to the enoyl-CoA hydratase/isomerase family.</text>
</comment>
<proteinExistence type="inferred from homology"/>
<gene>
    <name evidence="3" type="ORF">SAMN05444171_2173</name>
</gene>
<dbReference type="Gene3D" id="3.90.226.10">
    <property type="entry name" value="2-enoyl-CoA Hydratase, Chain A, domain 1"/>
    <property type="match status" value="1"/>
</dbReference>
<dbReference type="InterPro" id="IPR001753">
    <property type="entry name" value="Enoyl-CoA_hydra/iso"/>
</dbReference>
<accession>A0A1M6W1E8</accession>
<dbReference type="CDD" id="cd06558">
    <property type="entry name" value="crotonase-like"/>
    <property type="match status" value="1"/>
</dbReference>
<dbReference type="PROSITE" id="PS00166">
    <property type="entry name" value="ENOYL_COA_HYDRATASE"/>
    <property type="match status" value="1"/>
</dbReference>
<reference evidence="3 4" key="1">
    <citation type="submission" date="2016-10" db="EMBL/GenBank/DDBJ databases">
        <authorList>
            <person name="de Groot N.N."/>
        </authorList>
    </citation>
    <scope>NUCLEOTIDE SEQUENCE [LARGE SCALE GENOMIC DNA]</scope>
    <source>
        <strain evidence="3 4">GAS522</strain>
    </source>
</reference>
<dbReference type="Pfam" id="PF00378">
    <property type="entry name" value="ECH_1"/>
    <property type="match status" value="1"/>
</dbReference>
<evidence type="ECO:0000313" key="4">
    <source>
        <dbReference type="Proteomes" id="UP000183208"/>
    </source>
</evidence>
<dbReference type="InterPro" id="IPR029045">
    <property type="entry name" value="ClpP/crotonase-like_dom_sf"/>
</dbReference>
<dbReference type="PANTHER" id="PTHR43459">
    <property type="entry name" value="ENOYL-COA HYDRATASE"/>
    <property type="match status" value="1"/>
</dbReference>
<name>A0A1M6W1E8_9BRAD</name>
<dbReference type="InterPro" id="IPR014748">
    <property type="entry name" value="Enoyl-CoA_hydra_C"/>
</dbReference>
<organism evidence="3 4">
    <name type="scientific">Bradyrhizobium lablabi</name>
    <dbReference type="NCBI Taxonomy" id="722472"/>
    <lineage>
        <taxon>Bacteria</taxon>
        <taxon>Pseudomonadati</taxon>
        <taxon>Pseudomonadota</taxon>
        <taxon>Alphaproteobacteria</taxon>
        <taxon>Hyphomicrobiales</taxon>
        <taxon>Nitrobacteraceae</taxon>
        <taxon>Bradyrhizobium</taxon>
    </lineage>
</organism>